<keyword evidence="1" id="KW-1133">Transmembrane helix</keyword>
<accession>A0A8S9G865</accession>
<gene>
    <name evidence="2" type="ORF">F2Q68_00028775</name>
</gene>
<evidence type="ECO:0000313" key="3">
    <source>
        <dbReference type="Proteomes" id="UP000712281"/>
    </source>
</evidence>
<keyword evidence="1" id="KW-0812">Transmembrane</keyword>
<dbReference type="Proteomes" id="UP000712281">
    <property type="component" value="Unassembled WGS sequence"/>
</dbReference>
<feature type="transmembrane region" description="Helical" evidence="1">
    <location>
        <begin position="101"/>
        <end position="120"/>
    </location>
</feature>
<keyword evidence="1" id="KW-0472">Membrane</keyword>
<reference evidence="2" key="1">
    <citation type="submission" date="2019-12" db="EMBL/GenBank/DDBJ databases">
        <title>Genome sequencing and annotation of Brassica cretica.</title>
        <authorList>
            <person name="Studholme D.J."/>
            <person name="Sarris P.F."/>
        </authorList>
    </citation>
    <scope>NUCLEOTIDE SEQUENCE</scope>
    <source>
        <strain evidence="2">PFS-001/15</strain>
        <tissue evidence="2">Leaf</tissue>
    </source>
</reference>
<proteinExistence type="predicted"/>
<feature type="transmembrane region" description="Helical" evidence="1">
    <location>
        <begin position="132"/>
        <end position="152"/>
    </location>
</feature>
<name>A0A8S9G865_BRACR</name>
<evidence type="ECO:0000313" key="2">
    <source>
        <dbReference type="EMBL" id="KAF2542143.1"/>
    </source>
</evidence>
<protein>
    <submittedName>
        <fullName evidence="2">Uncharacterized protein</fullName>
    </submittedName>
</protein>
<evidence type="ECO:0000256" key="1">
    <source>
        <dbReference type="SAM" id="Phobius"/>
    </source>
</evidence>
<comment type="caution">
    <text evidence="2">The sequence shown here is derived from an EMBL/GenBank/DDBJ whole genome shotgun (WGS) entry which is preliminary data.</text>
</comment>
<organism evidence="2 3">
    <name type="scientific">Brassica cretica</name>
    <name type="common">Mustard</name>
    <dbReference type="NCBI Taxonomy" id="69181"/>
    <lineage>
        <taxon>Eukaryota</taxon>
        <taxon>Viridiplantae</taxon>
        <taxon>Streptophyta</taxon>
        <taxon>Embryophyta</taxon>
        <taxon>Tracheophyta</taxon>
        <taxon>Spermatophyta</taxon>
        <taxon>Magnoliopsida</taxon>
        <taxon>eudicotyledons</taxon>
        <taxon>Gunneridae</taxon>
        <taxon>Pentapetalae</taxon>
        <taxon>rosids</taxon>
        <taxon>malvids</taxon>
        <taxon>Brassicales</taxon>
        <taxon>Brassicaceae</taxon>
        <taxon>Brassiceae</taxon>
        <taxon>Brassica</taxon>
    </lineage>
</organism>
<dbReference type="EMBL" id="QGKW02002005">
    <property type="protein sequence ID" value="KAF2542143.1"/>
    <property type="molecule type" value="Genomic_DNA"/>
</dbReference>
<sequence length="173" mass="20076">MRQNPESIATAPCHLPFDLIEIFFRQASSWCLKSSPHRHRLIRFEDYEVAYLGGLIKLCLHRSAFRQASSWCLKSSPHRHRLIRFEDYGNRLSSCLLGLEALFSILFGLFSIGGCVSRWFDQALSPSKFDCVLFASQFMFLFHLVSLLWANVSGDICLFRRTYGCVLMYKFLM</sequence>
<dbReference type="AlphaFoldDB" id="A0A8S9G865"/>